<dbReference type="GO" id="GO:0005829">
    <property type="term" value="C:cytosol"/>
    <property type="evidence" value="ECO:0007669"/>
    <property type="project" value="TreeGrafter"/>
</dbReference>
<accession>C4WGD0</accession>
<dbReference type="InterPro" id="IPR036388">
    <property type="entry name" value="WH-like_DNA-bd_sf"/>
</dbReference>
<evidence type="ECO:0000259" key="4">
    <source>
        <dbReference type="PROSITE" id="PS50956"/>
    </source>
</evidence>
<dbReference type="Gene3D" id="1.10.10.10">
    <property type="entry name" value="Winged helix-like DNA-binding domain superfamily/Winged helix DNA-binding domain"/>
    <property type="match status" value="1"/>
</dbReference>
<keyword evidence="2" id="KW-0238">DNA-binding</keyword>
<evidence type="ECO:0000313" key="5">
    <source>
        <dbReference type="EMBL" id="EEQ96437.1"/>
    </source>
</evidence>
<dbReference type="PANTHER" id="PTHR30154">
    <property type="entry name" value="LEUCINE-RESPONSIVE REGULATORY PROTEIN"/>
    <property type="match status" value="1"/>
</dbReference>
<dbReference type="GO" id="GO:0043200">
    <property type="term" value="P:response to amino acid"/>
    <property type="evidence" value="ECO:0007669"/>
    <property type="project" value="TreeGrafter"/>
</dbReference>
<evidence type="ECO:0000313" key="6">
    <source>
        <dbReference type="Proteomes" id="UP000004386"/>
    </source>
</evidence>
<evidence type="ECO:0000256" key="3">
    <source>
        <dbReference type="ARBA" id="ARBA00023163"/>
    </source>
</evidence>
<dbReference type="SUPFAM" id="SSF54909">
    <property type="entry name" value="Dimeric alpha+beta barrel"/>
    <property type="match status" value="1"/>
</dbReference>
<feature type="domain" description="HTH asnC-type" evidence="4">
    <location>
        <begin position="44"/>
        <end position="97"/>
    </location>
</feature>
<dbReference type="InterPro" id="IPR019887">
    <property type="entry name" value="Tscrpt_reg_AsnC/Lrp_C"/>
</dbReference>
<dbReference type="SMART" id="SM00344">
    <property type="entry name" value="HTH_ASNC"/>
    <property type="match status" value="1"/>
</dbReference>
<proteinExistence type="predicted"/>
<dbReference type="AlphaFoldDB" id="C4WGD0"/>
<dbReference type="PROSITE" id="PS50956">
    <property type="entry name" value="HTH_ASNC_2"/>
    <property type="match status" value="1"/>
</dbReference>
<keyword evidence="1" id="KW-0805">Transcription regulation</keyword>
<name>C4WGD0_9HYPH</name>
<dbReference type="GO" id="GO:0043565">
    <property type="term" value="F:sequence-specific DNA binding"/>
    <property type="evidence" value="ECO:0007669"/>
    <property type="project" value="InterPro"/>
</dbReference>
<dbReference type="Pfam" id="PF13412">
    <property type="entry name" value="HTH_24"/>
    <property type="match status" value="1"/>
</dbReference>
<dbReference type="PANTHER" id="PTHR30154:SF34">
    <property type="entry name" value="TRANSCRIPTIONAL REGULATOR AZLB"/>
    <property type="match status" value="1"/>
</dbReference>
<dbReference type="InterPro" id="IPR000485">
    <property type="entry name" value="AsnC-type_HTH_dom"/>
</dbReference>
<keyword evidence="3" id="KW-0804">Transcription</keyword>
<dbReference type="PRINTS" id="PR00033">
    <property type="entry name" value="HTHASNC"/>
</dbReference>
<dbReference type="EMBL" id="ACQA01000001">
    <property type="protein sequence ID" value="EEQ96437.1"/>
    <property type="molecule type" value="Genomic_DNA"/>
</dbReference>
<evidence type="ECO:0000256" key="1">
    <source>
        <dbReference type="ARBA" id="ARBA00023015"/>
    </source>
</evidence>
<dbReference type="InterPro" id="IPR011008">
    <property type="entry name" value="Dimeric_a/b-barrel"/>
</dbReference>
<protein>
    <submittedName>
        <fullName evidence="5">AsnC family transcriptional regulator</fullName>
    </submittedName>
</protein>
<evidence type="ECO:0000256" key="2">
    <source>
        <dbReference type="ARBA" id="ARBA00023125"/>
    </source>
</evidence>
<dbReference type="Gene3D" id="3.30.70.920">
    <property type="match status" value="1"/>
</dbReference>
<sequence length="186" mass="20335">MGGNRRSLACPRFSGIRQGVGQTGTLPEWTGTFTAGAHPTMRELDAKDREILAILSKEARIPLKTLAGRIGLSRSATGERVANLEKSGVIRGYRADIGQIDGNIIRAIILVSLKRTPALGLLDELARHAEVRRVSSVSGQLDLIVEVEVPSIDRLNRLRDLIATHETVEDLTTAIVLRRDIERENG</sequence>
<reference evidence="5 6" key="1">
    <citation type="submission" date="2009-05" db="EMBL/GenBank/DDBJ databases">
        <authorList>
            <person name="Setubal J.C."/>
            <person name="Boyle S."/>
            <person name="Crasta O.R."/>
            <person name="Gillespie J.J."/>
            <person name="Kenyon R.W."/>
            <person name="Lu J."/>
            <person name="Mane S."/>
            <person name="Nagrani S."/>
            <person name="Shallom J.M."/>
            <person name="Shallom S."/>
            <person name="Shukla M."/>
            <person name="Snyder E.E."/>
            <person name="Sobral B.W."/>
            <person name="Wattam A.R."/>
            <person name="Will R."/>
            <person name="Williams K."/>
            <person name="Yoo H."/>
            <person name="Munk C."/>
            <person name="Tapia R."/>
            <person name="Green L."/>
            <person name="Rogers Y."/>
            <person name="Detter J.C."/>
            <person name="Bruce D."/>
            <person name="Brettin T.S."/>
            <person name="Tsolis R."/>
        </authorList>
    </citation>
    <scope>NUCLEOTIDE SEQUENCE [LARGE SCALE GENOMIC DNA]</scope>
    <source>
        <strain evidence="5 6">LMG 3301</strain>
    </source>
</reference>
<dbReference type="SUPFAM" id="SSF46785">
    <property type="entry name" value="Winged helix' DNA-binding domain"/>
    <property type="match status" value="1"/>
</dbReference>
<organism evidence="5 6">
    <name type="scientific">Brucella intermedia LMG 3301</name>
    <dbReference type="NCBI Taxonomy" id="641118"/>
    <lineage>
        <taxon>Bacteria</taxon>
        <taxon>Pseudomonadati</taxon>
        <taxon>Pseudomonadota</taxon>
        <taxon>Alphaproteobacteria</taxon>
        <taxon>Hyphomicrobiales</taxon>
        <taxon>Brucellaceae</taxon>
        <taxon>Brucella/Ochrobactrum group</taxon>
        <taxon>Brucella</taxon>
    </lineage>
</organism>
<dbReference type="InterPro" id="IPR019888">
    <property type="entry name" value="Tscrpt_reg_AsnC-like"/>
</dbReference>
<gene>
    <name evidence="5" type="ORF">OINT_1001867</name>
</gene>
<dbReference type="InterPro" id="IPR036390">
    <property type="entry name" value="WH_DNA-bd_sf"/>
</dbReference>
<dbReference type="Pfam" id="PF01037">
    <property type="entry name" value="AsnC_trans_reg"/>
    <property type="match status" value="1"/>
</dbReference>
<dbReference type="Proteomes" id="UP000004386">
    <property type="component" value="Unassembled WGS sequence"/>
</dbReference>
<dbReference type="HOGENOM" id="CLU_091233_5_3_5"/>
<comment type="caution">
    <text evidence="5">The sequence shown here is derived from an EMBL/GenBank/DDBJ whole genome shotgun (WGS) entry which is preliminary data.</text>
</comment>